<dbReference type="InterPro" id="IPR002014">
    <property type="entry name" value="VHS_dom"/>
</dbReference>
<evidence type="ECO:0000259" key="6">
    <source>
        <dbReference type="PROSITE" id="PS50909"/>
    </source>
</evidence>
<dbReference type="PROSITE" id="PS50179">
    <property type="entry name" value="VHS"/>
    <property type="match status" value="1"/>
</dbReference>
<dbReference type="SMART" id="SM00288">
    <property type="entry name" value="VHS"/>
    <property type="match status" value="1"/>
</dbReference>
<gene>
    <name evidence="7" type="ORF">KCU76_g526</name>
</gene>
<dbReference type="OrthoDB" id="10068368at2759"/>
<keyword evidence="2" id="KW-0813">Transport</keyword>
<dbReference type="GO" id="GO:0043130">
    <property type="term" value="F:ubiquitin binding"/>
    <property type="evidence" value="ECO:0007669"/>
    <property type="project" value="InterPro"/>
</dbReference>
<name>A0A9P8EWU1_AURME</name>
<feature type="domain" description="VHS" evidence="5">
    <location>
        <begin position="108"/>
        <end position="232"/>
    </location>
</feature>
<dbReference type="Gene3D" id="1.20.58.160">
    <property type="match status" value="1"/>
</dbReference>
<feature type="domain" description="GAT" evidence="6">
    <location>
        <begin position="324"/>
        <end position="412"/>
    </location>
</feature>
<dbReference type="InterPro" id="IPR044103">
    <property type="entry name" value="GAT_LSB5"/>
</dbReference>
<dbReference type="GO" id="GO:0035091">
    <property type="term" value="F:phosphatidylinositol binding"/>
    <property type="evidence" value="ECO:0007669"/>
    <property type="project" value="InterPro"/>
</dbReference>
<dbReference type="InterPro" id="IPR008942">
    <property type="entry name" value="ENTH_VHS"/>
</dbReference>
<evidence type="ECO:0000256" key="1">
    <source>
        <dbReference type="ARBA" id="ARBA00011446"/>
    </source>
</evidence>
<feature type="compositionally biased region" description="Low complexity" evidence="4">
    <location>
        <begin position="274"/>
        <end position="286"/>
    </location>
</feature>
<dbReference type="Pfam" id="PF00790">
    <property type="entry name" value="VHS"/>
    <property type="match status" value="1"/>
</dbReference>
<feature type="region of interest" description="Disordered" evidence="4">
    <location>
        <begin position="413"/>
        <end position="514"/>
    </location>
</feature>
<dbReference type="CDD" id="cd14232">
    <property type="entry name" value="GAT_LSB5"/>
    <property type="match status" value="1"/>
</dbReference>
<dbReference type="Gene3D" id="1.25.40.90">
    <property type="match status" value="1"/>
</dbReference>
<comment type="subunit">
    <text evidence="1">Component of the ESCRT-0 complex composed of HSE1 and VPS27.</text>
</comment>
<dbReference type="GO" id="GO:0007015">
    <property type="term" value="P:actin filament organization"/>
    <property type="evidence" value="ECO:0007669"/>
    <property type="project" value="InterPro"/>
</dbReference>
<dbReference type="PANTHER" id="PTHR47789">
    <property type="entry name" value="LAS SEVENTEEN-BINDING PROTEIN 5"/>
    <property type="match status" value="1"/>
</dbReference>
<evidence type="ECO:0000256" key="2">
    <source>
        <dbReference type="ARBA" id="ARBA00022448"/>
    </source>
</evidence>
<evidence type="ECO:0008006" key="9">
    <source>
        <dbReference type="Google" id="ProtNLM"/>
    </source>
</evidence>
<reference evidence="7" key="2">
    <citation type="submission" date="2021-08" db="EMBL/GenBank/DDBJ databases">
        <authorList>
            <person name="Gostincar C."/>
            <person name="Sun X."/>
            <person name="Song Z."/>
            <person name="Gunde-Cimerman N."/>
        </authorList>
    </citation>
    <scope>NUCLEOTIDE SEQUENCE</scope>
    <source>
        <strain evidence="7">EXF-9911</strain>
    </source>
</reference>
<evidence type="ECO:0000259" key="5">
    <source>
        <dbReference type="PROSITE" id="PS50179"/>
    </source>
</evidence>
<dbReference type="InterPro" id="IPR004152">
    <property type="entry name" value="GAT_dom"/>
</dbReference>
<dbReference type="CDD" id="cd16980">
    <property type="entry name" value="VHS_Lsb5"/>
    <property type="match status" value="1"/>
</dbReference>
<feature type="compositionally biased region" description="Acidic residues" evidence="4">
    <location>
        <begin position="476"/>
        <end position="493"/>
    </location>
</feature>
<feature type="non-terminal residue" evidence="7">
    <location>
        <position position="514"/>
    </location>
</feature>
<evidence type="ECO:0000313" key="8">
    <source>
        <dbReference type="Proteomes" id="UP000779574"/>
    </source>
</evidence>
<reference evidence="7" key="1">
    <citation type="journal article" date="2021" name="J Fungi (Basel)">
        <title>Virulence traits and population genomics of the black yeast Aureobasidium melanogenum.</title>
        <authorList>
            <person name="Cernosa A."/>
            <person name="Sun X."/>
            <person name="Gostincar C."/>
            <person name="Fang C."/>
            <person name="Gunde-Cimerman N."/>
            <person name="Song Z."/>
        </authorList>
    </citation>
    <scope>NUCLEOTIDE SEQUENCE</scope>
    <source>
        <strain evidence="7">EXF-9911</strain>
    </source>
</reference>
<dbReference type="InterPro" id="IPR038425">
    <property type="entry name" value="GAT_sf"/>
</dbReference>
<evidence type="ECO:0000313" key="7">
    <source>
        <dbReference type="EMBL" id="KAG9700807.1"/>
    </source>
</evidence>
<dbReference type="GO" id="GO:0015031">
    <property type="term" value="P:protein transport"/>
    <property type="evidence" value="ECO:0007669"/>
    <property type="project" value="UniProtKB-KW"/>
</dbReference>
<dbReference type="PANTHER" id="PTHR47789:SF1">
    <property type="entry name" value="LAS SEVENTEEN-BINDING PROTEIN 5"/>
    <property type="match status" value="1"/>
</dbReference>
<dbReference type="InterPro" id="IPR045007">
    <property type="entry name" value="LSB5"/>
</dbReference>
<dbReference type="EMBL" id="JAHFXF010000009">
    <property type="protein sequence ID" value="KAG9700807.1"/>
    <property type="molecule type" value="Genomic_DNA"/>
</dbReference>
<dbReference type="AlphaFoldDB" id="A0A9P8EWU1"/>
<evidence type="ECO:0000256" key="3">
    <source>
        <dbReference type="ARBA" id="ARBA00022927"/>
    </source>
</evidence>
<evidence type="ECO:0000256" key="4">
    <source>
        <dbReference type="SAM" id="MobiDB-lite"/>
    </source>
</evidence>
<accession>A0A9P8EWU1</accession>
<dbReference type="GO" id="GO:0030479">
    <property type="term" value="C:actin cortical patch"/>
    <property type="evidence" value="ECO:0007669"/>
    <property type="project" value="TreeGrafter"/>
</dbReference>
<dbReference type="SUPFAM" id="SSF48464">
    <property type="entry name" value="ENTH/VHS domain"/>
    <property type="match status" value="1"/>
</dbReference>
<protein>
    <recommendedName>
        <fullName evidence="9">VHS domain-containing protein</fullName>
    </recommendedName>
</protein>
<feature type="region of interest" description="Disordered" evidence="4">
    <location>
        <begin position="226"/>
        <end position="320"/>
    </location>
</feature>
<comment type="caution">
    <text evidence="7">The sequence shown here is derived from an EMBL/GenBank/DDBJ whole genome shotgun (WGS) entry which is preliminary data.</text>
</comment>
<dbReference type="GO" id="GO:0007034">
    <property type="term" value="P:vacuolar transport"/>
    <property type="evidence" value="ECO:0007669"/>
    <property type="project" value="UniProtKB-ARBA"/>
</dbReference>
<dbReference type="SUPFAM" id="SSF89009">
    <property type="entry name" value="GAT-like domain"/>
    <property type="match status" value="1"/>
</dbReference>
<sequence>MEFFTWCMAYPCPYGACNPAEVDEWKKECEAIHEKRRQKKELRRAAKCKTLGPPTRPPPKYSALPCRLSRYSLSCPVCRLRDLKSILRQWVIQQRKPYSAVSVQIDRMTSEQFEEDDLSGIIDLVEVIRIQASGPTEAARAIRKKLKYGNAHRQIRALTILDGLIQNAGNRFQKTFADEPLLERLRLMVRDDMVDIDVRNKCNVLYRQWAVAYKDTPGLHNIATLYKQLPQKPRPRHSQAQSKVLRETEADAREDPTPTPPPAPAGGHSRGHSRSSSAVNASASTSRPVSLTPTPHYSFRDAVKASTKKKDKNAATTTKFNFEKEKPNMIQSIAQASIASTNLLNGLQLINRENERVSENPEVMNRFETCKLLRRNILRYIQLVESDEWIGSLLSANDELVKALTSYEIMDRSLDDDSDSDAWEQAPEHRSHATGAESQLAGLKLDGEGAAPPKPPRPTNLAMPARPDFGKAKAEESDESENEYEEDDEDDPFGDSNAVKTPHVERPGMTWKNV</sequence>
<dbReference type="Proteomes" id="UP000779574">
    <property type="component" value="Unassembled WGS sequence"/>
</dbReference>
<dbReference type="GO" id="GO:0051666">
    <property type="term" value="P:actin cortical patch localization"/>
    <property type="evidence" value="ECO:0007669"/>
    <property type="project" value="TreeGrafter"/>
</dbReference>
<organism evidence="7 8">
    <name type="scientific">Aureobasidium melanogenum</name>
    <name type="common">Aureobasidium pullulans var. melanogenum</name>
    <dbReference type="NCBI Taxonomy" id="46634"/>
    <lineage>
        <taxon>Eukaryota</taxon>
        <taxon>Fungi</taxon>
        <taxon>Dikarya</taxon>
        <taxon>Ascomycota</taxon>
        <taxon>Pezizomycotina</taxon>
        <taxon>Dothideomycetes</taxon>
        <taxon>Dothideomycetidae</taxon>
        <taxon>Dothideales</taxon>
        <taxon>Saccotheciaceae</taxon>
        <taxon>Aureobasidium</taxon>
    </lineage>
</organism>
<dbReference type="PROSITE" id="PS50909">
    <property type="entry name" value="GAT"/>
    <property type="match status" value="1"/>
</dbReference>
<dbReference type="GO" id="GO:0006897">
    <property type="term" value="P:endocytosis"/>
    <property type="evidence" value="ECO:0007669"/>
    <property type="project" value="InterPro"/>
</dbReference>
<keyword evidence="3" id="KW-0653">Protein transport</keyword>
<proteinExistence type="predicted"/>
<feature type="compositionally biased region" description="Basic and acidic residues" evidence="4">
    <location>
        <begin position="244"/>
        <end position="256"/>
    </location>
</feature>